<sequence length="88" mass="9537">MLGNQAHVPCVGGWCVPLDSHAWRPSPSSQWCEPYGPWRILLRLADAAVPGDSGVGQGLSAPMPVGHPLSTDKSYEMMRKVFPLFCTS</sequence>
<gene>
    <name evidence="1" type="ORF">E2C01_030580</name>
</gene>
<protein>
    <submittedName>
        <fullName evidence="1">Uncharacterized protein</fullName>
    </submittedName>
</protein>
<keyword evidence="2" id="KW-1185">Reference proteome</keyword>
<dbReference type="AlphaFoldDB" id="A0A5B7EV77"/>
<dbReference type="Proteomes" id="UP000324222">
    <property type="component" value="Unassembled WGS sequence"/>
</dbReference>
<dbReference type="EMBL" id="VSRR010003690">
    <property type="protein sequence ID" value="MPC37106.1"/>
    <property type="molecule type" value="Genomic_DNA"/>
</dbReference>
<reference evidence="1 2" key="1">
    <citation type="submission" date="2019-05" db="EMBL/GenBank/DDBJ databases">
        <title>Another draft genome of Portunus trituberculatus and its Hox gene families provides insights of decapod evolution.</title>
        <authorList>
            <person name="Jeong J.-H."/>
            <person name="Song I."/>
            <person name="Kim S."/>
            <person name="Choi T."/>
            <person name="Kim D."/>
            <person name="Ryu S."/>
            <person name="Kim W."/>
        </authorList>
    </citation>
    <scope>NUCLEOTIDE SEQUENCE [LARGE SCALE GENOMIC DNA]</scope>
    <source>
        <tissue evidence="1">Muscle</tissue>
    </source>
</reference>
<proteinExistence type="predicted"/>
<accession>A0A5B7EV77</accession>
<comment type="caution">
    <text evidence="1">The sequence shown here is derived from an EMBL/GenBank/DDBJ whole genome shotgun (WGS) entry which is preliminary data.</text>
</comment>
<organism evidence="1 2">
    <name type="scientific">Portunus trituberculatus</name>
    <name type="common">Swimming crab</name>
    <name type="synonym">Neptunus trituberculatus</name>
    <dbReference type="NCBI Taxonomy" id="210409"/>
    <lineage>
        <taxon>Eukaryota</taxon>
        <taxon>Metazoa</taxon>
        <taxon>Ecdysozoa</taxon>
        <taxon>Arthropoda</taxon>
        <taxon>Crustacea</taxon>
        <taxon>Multicrustacea</taxon>
        <taxon>Malacostraca</taxon>
        <taxon>Eumalacostraca</taxon>
        <taxon>Eucarida</taxon>
        <taxon>Decapoda</taxon>
        <taxon>Pleocyemata</taxon>
        <taxon>Brachyura</taxon>
        <taxon>Eubrachyura</taxon>
        <taxon>Portunoidea</taxon>
        <taxon>Portunidae</taxon>
        <taxon>Portuninae</taxon>
        <taxon>Portunus</taxon>
    </lineage>
</organism>
<evidence type="ECO:0000313" key="2">
    <source>
        <dbReference type="Proteomes" id="UP000324222"/>
    </source>
</evidence>
<name>A0A5B7EV77_PORTR</name>
<evidence type="ECO:0000313" key="1">
    <source>
        <dbReference type="EMBL" id="MPC37106.1"/>
    </source>
</evidence>